<dbReference type="SUPFAM" id="SSF54611">
    <property type="entry name" value="SecB-like"/>
    <property type="match status" value="1"/>
</dbReference>
<dbReference type="AlphaFoldDB" id="A0A3E2TBE1"/>
<dbReference type="Proteomes" id="UP000261140">
    <property type="component" value="Unassembled WGS sequence"/>
</dbReference>
<comment type="similarity">
    <text evidence="1">Belongs to the SecB family.</text>
</comment>
<dbReference type="InterPro" id="IPR035958">
    <property type="entry name" value="SecB-like_sf"/>
</dbReference>
<protein>
    <submittedName>
        <fullName evidence="2">Preprotein translocase subunit SecB</fullName>
    </submittedName>
</protein>
<dbReference type="GO" id="GO:0051262">
    <property type="term" value="P:protein tetramerization"/>
    <property type="evidence" value="ECO:0007669"/>
    <property type="project" value="InterPro"/>
</dbReference>
<organism evidence="2 3">
    <name type="scientific">Faecalibacterium prausnitzii</name>
    <dbReference type="NCBI Taxonomy" id="853"/>
    <lineage>
        <taxon>Bacteria</taxon>
        <taxon>Bacillati</taxon>
        <taxon>Bacillota</taxon>
        <taxon>Clostridia</taxon>
        <taxon>Eubacteriales</taxon>
        <taxon>Oscillospiraceae</taxon>
        <taxon>Faecalibacterium</taxon>
    </lineage>
</organism>
<proteinExistence type="inferred from homology"/>
<evidence type="ECO:0000313" key="2">
    <source>
        <dbReference type="EMBL" id="RGB72009.1"/>
    </source>
</evidence>
<evidence type="ECO:0000256" key="1">
    <source>
        <dbReference type="ARBA" id="ARBA00009990"/>
    </source>
</evidence>
<dbReference type="GO" id="GO:0051082">
    <property type="term" value="F:unfolded protein binding"/>
    <property type="evidence" value="ECO:0007669"/>
    <property type="project" value="InterPro"/>
</dbReference>
<dbReference type="Gene3D" id="3.10.420.10">
    <property type="entry name" value="SecB-like"/>
    <property type="match status" value="1"/>
</dbReference>
<dbReference type="GO" id="GO:0015031">
    <property type="term" value="P:protein transport"/>
    <property type="evidence" value="ECO:0007669"/>
    <property type="project" value="InterPro"/>
</dbReference>
<dbReference type="Pfam" id="PF02556">
    <property type="entry name" value="SecB"/>
    <property type="match status" value="1"/>
</dbReference>
<comment type="caution">
    <text evidence="2">The sequence shown here is derived from an EMBL/GenBank/DDBJ whole genome shotgun (WGS) entry which is preliminary data.</text>
</comment>
<dbReference type="EMBL" id="QVEQ01000003">
    <property type="protein sequence ID" value="RGB72009.1"/>
    <property type="molecule type" value="Genomic_DNA"/>
</dbReference>
<evidence type="ECO:0000313" key="3">
    <source>
        <dbReference type="Proteomes" id="UP000261140"/>
    </source>
</evidence>
<dbReference type="InterPro" id="IPR003708">
    <property type="entry name" value="SecB"/>
</dbReference>
<gene>
    <name evidence="2" type="ORF">DWZ89_05820</name>
</gene>
<reference evidence="2 3" key="1">
    <citation type="submission" date="2018-08" db="EMBL/GenBank/DDBJ databases">
        <title>A genome reference for cultivated species of the human gut microbiota.</title>
        <authorList>
            <person name="Zou Y."/>
            <person name="Xue W."/>
            <person name="Luo G."/>
        </authorList>
    </citation>
    <scope>NUCLEOTIDE SEQUENCE [LARGE SCALE GENOMIC DNA]</scope>
    <source>
        <strain evidence="2 3">AF36-11AT</strain>
    </source>
</reference>
<dbReference type="RefSeq" id="WP_117505277.1">
    <property type="nucleotide sequence ID" value="NZ_QVEQ01000003.1"/>
</dbReference>
<sequence>MSEQNQSVLSFSHIVFDELSFKRLGFRQPDEQEIKTTIGCTVRSFAANQYGVTLTVQANKPSEYDASVQLTGYCEINDDFPQRDLILRENAAAILYPYARSALSLLTAQPETTPIVLPVVNIHDLAKNAASDNSSVS</sequence>
<accession>A0A3E2TBE1</accession>
<name>A0A3E2TBE1_9FIRM</name>